<dbReference type="Proteomes" id="UP000234951">
    <property type="component" value="Unassembled WGS sequence"/>
</dbReference>
<evidence type="ECO:0000313" key="1">
    <source>
        <dbReference type="EMBL" id="PLR83524.1"/>
    </source>
</evidence>
<reference evidence="1 3" key="1">
    <citation type="submission" date="2017-11" db="EMBL/GenBank/DDBJ databases">
        <title>Comparitive Functional Genomics of Dry Heat Resistant strains isolated from the Viking Spacecraft.</title>
        <authorList>
            <person name="Seuylemezian A."/>
            <person name="Cooper K."/>
            <person name="Vaishampayan P."/>
        </authorList>
    </citation>
    <scope>NUCLEOTIDE SEQUENCE [LARGE SCALE GENOMIC DNA]</scope>
    <source>
        <strain evidence="1 3">M4.6</strain>
    </source>
</reference>
<dbReference type="RefSeq" id="WP_101577001.1">
    <property type="nucleotide sequence ID" value="NZ_PGVA01000019.1"/>
</dbReference>
<dbReference type="AlphaFoldDB" id="A0A2N5GN25"/>
<keyword evidence="4" id="KW-1185">Reference proteome</keyword>
<name>A0A2N5GN25_9BACI</name>
<evidence type="ECO:0000313" key="4">
    <source>
        <dbReference type="Proteomes" id="UP000235114"/>
    </source>
</evidence>
<dbReference type="EMBL" id="PGVD01000004">
    <property type="protein sequence ID" value="PLS00710.1"/>
    <property type="molecule type" value="Genomic_DNA"/>
</dbReference>
<gene>
    <name evidence="1" type="ORF">CU635_08825</name>
    <name evidence="2" type="ORF">CVD25_01205</name>
</gene>
<organism evidence="1 3">
    <name type="scientific">Bacillus canaveralius</name>
    <dbReference type="NCBI Taxonomy" id="1403243"/>
    <lineage>
        <taxon>Bacteria</taxon>
        <taxon>Bacillati</taxon>
        <taxon>Bacillota</taxon>
        <taxon>Bacilli</taxon>
        <taxon>Bacillales</taxon>
        <taxon>Bacillaceae</taxon>
        <taxon>Bacillus</taxon>
    </lineage>
</organism>
<dbReference type="Proteomes" id="UP000235114">
    <property type="component" value="Unassembled WGS sequence"/>
</dbReference>
<evidence type="ECO:0000313" key="3">
    <source>
        <dbReference type="Proteomes" id="UP000234951"/>
    </source>
</evidence>
<accession>A0A2N5GN25</accession>
<proteinExistence type="predicted"/>
<dbReference type="EMBL" id="PGVA01000019">
    <property type="protein sequence ID" value="PLR83524.1"/>
    <property type="molecule type" value="Genomic_DNA"/>
</dbReference>
<evidence type="ECO:0008006" key="5">
    <source>
        <dbReference type="Google" id="ProtNLM"/>
    </source>
</evidence>
<protein>
    <recommendedName>
        <fullName evidence="5">DUF1797 family protein</fullName>
    </recommendedName>
</protein>
<sequence>MNLSTINRLLQELQKTPFIESNVSHRITNDSEQVVSLTYCSEMERFKLHDIQENKIHQFADLEDTAAYLNRFINQ</sequence>
<dbReference type="OrthoDB" id="2935235at2"/>
<reference evidence="2 4" key="2">
    <citation type="submission" date="2017-12" db="EMBL/GenBank/DDBJ databases">
        <title>Comparative Functional Genomics of Dry Heat Resistant strains isolated from the Viking Spacecraft.</title>
        <authorList>
            <person name="Seuylemezian A."/>
            <person name="Cooper K."/>
            <person name="Vaishampayan P."/>
        </authorList>
    </citation>
    <scope>NUCLEOTIDE SEQUENCE [LARGE SCALE GENOMIC DNA]</scope>
    <source>
        <strain evidence="2 4">ATCC 29669</strain>
    </source>
</reference>
<comment type="caution">
    <text evidence="1">The sequence shown here is derived from an EMBL/GenBank/DDBJ whole genome shotgun (WGS) entry which is preliminary data.</text>
</comment>
<evidence type="ECO:0000313" key="2">
    <source>
        <dbReference type="EMBL" id="PLS00710.1"/>
    </source>
</evidence>